<comment type="caution">
    <text evidence="1">The sequence shown here is derived from an EMBL/GenBank/DDBJ whole genome shotgun (WGS) entry which is preliminary data.</text>
</comment>
<dbReference type="RefSeq" id="WP_124329487.1">
    <property type="nucleotide sequence ID" value="NZ_BEXT01000001.1"/>
</dbReference>
<evidence type="ECO:0008006" key="3">
    <source>
        <dbReference type="Google" id="ProtNLM"/>
    </source>
</evidence>
<organism evidence="1 2">
    <name type="scientific">Desulfonema ishimotonii</name>
    <dbReference type="NCBI Taxonomy" id="45657"/>
    <lineage>
        <taxon>Bacteria</taxon>
        <taxon>Pseudomonadati</taxon>
        <taxon>Thermodesulfobacteriota</taxon>
        <taxon>Desulfobacteria</taxon>
        <taxon>Desulfobacterales</taxon>
        <taxon>Desulfococcaceae</taxon>
        <taxon>Desulfonema</taxon>
    </lineage>
</organism>
<keyword evidence="2" id="KW-1185">Reference proteome</keyword>
<reference evidence="2" key="1">
    <citation type="submission" date="2017-11" db="EMBL/GenBank/DDBJ databases">
        <authorList>
            <person name="Watanabe M."/>
            <person name="Kojima H."/>
        </authorList>
    </citation>
    <scope>NUCLEOTIDE SEQUENCE [LARGE SCALE GENOMIC DNA]</scope>
    <source>
        <strain evidence="2">Tokyo 01</strain>
    </source>
</reference>
<evidence type="ECO:0000313" key="2">
    <source>
        <dbReference type="Proteomes" id="UP000288096"/>
    </source>
</evidence>
<evidence type="ECO:0000313" key="1">
    <source>
        <dbReference type="EMBL" id="GBC62305.1"/>
    </source>
</evidence>
<accession>A0A401FZB7</accession>
<dbReference type="OrthoDB" id="5418716at2"/>
<reference evidence="2" key="2">
    <citation type="submission" date="2019-01" db="EMBL/GenBank/DDBJ databases">
        <title>Genome sequence of Desulfonema ishimotonii strain Tokyo 01.</title>
        <authorList>
            <person name="Fukui M."/>
        </authorList>
    </citation>
    <scope>NUCLEOTIDE SEQUENCE [LARGE SCALE GENOMIC DNA]</scope>
    <source>
        <strain evidence="2">Tokyo 01</strain>
    </source>
</reference>
<dbReference type="EMBL" id="BEXT01000001">
    <property type="protein sequence ID" value="GBC62305.1"/>
    <property type="molecule type" value="Genomic_DNA"/>
</dbReference>
<dbReference type="AlphaFoldDB" id="A0A401FZB7"/>
<gene>
    <name evidence="1" type="ORF">DENIS_3274</name>
</gene>
<sequence>MTSLTDEKGDECVPLKDADRSRITKEYGGRRRPLNIVAVTDGATDIRRRMRDIFGFPVTLILDWYHLCKKVRGYMSMISRNRDEKSAHLGFLIHHLWRGDTAEVLKYLKSEIIPKNKKRLTDLITYIEKHRHEIINYELRKSVGKTTGSGRVEKACDQVVGFRQKKKGMSWGKVGSRALATLKIAELNVRWDALWKIADRSEAANNCLC</sequence>
<name>A0A401FZB7_9BACT</name>
<proteinExistence type="predicted"/>
<dbReference type="Proteomes" id="UP000288096">
    <property type="component" value="Unassembled WGS sequence"/>
</dbReference>
<protein>
    <recommendedName>
        <fullName evidence="3">ISKra4 family transposase</fullName>
    </recommendedName>
</protein>